<evidence type="ECO:0000259" key="11">
    <source>
        <dbReference type="Pfam" id="PF12019"/>
    </source>
</evidence>
<evidence type="ECO:0000256" key="3">
    <source>
        <dbReference type="ARBA" id="ARBA00022475"/>
    </source>
</evidence>
<keyword evidence="13" id="KW-1185">Reference proteome</keyword>
<dbReference type="AlphaFoldDB" id="A0A941I6R9"/>
<keyword evidence="3" id="KW-1003">Cell membrane</keyword>
<evidence type="ECO:0000256" key="7">
    <source>
        <dbReference type="ARBA" id="ARBA00022989"/>
    </source>
</evidence>
<evidence type="ECO:0000313" key="13">
    <source>
        <dbReference type="Proteomes" id="UP000680067"/>
    </source>
</evidence>
<evidence type="ECO:0000256" key="2">
    <source>
        <dbReference type="ARBA" id="ARBA00021549"/>
    </source>
</evidence>
<dbReference type="Pfam" id="PF07963">
    <property type="entry name" value="N_methyl"/>
    <property type="match status" value="1"/>
</dbReference>
<dbReference type="PROSITE" id="PS00409">
    <property type="entry name" value="PROKAR_NTER_METHYL"/>
    <property type="match status" value="1"/>
</dbReference>
<proteinExistence type="inferred from homology"/>
<dbReference type="GO" id="GO:0015628">
    <property type="term" value="P:protein secretion by the type II secretion system"/>
    <property type="evidence" value="ECO:0007669"/>
    <property type="project" value="InterPro"/>
</dbReference>
<comment type="similarity">
    <text evidence="9">Belongs to the GSP H family.</text>
</comment>
<dbReference type="EMBL" id="JAGSPN010000001">
    <property type="protein sequence ID" value="MBR7781148.1"/>
    <property type="molecule type" value="Genomic_DNA"/>
</dbReference>
<dbReference type="InterPro" id="IPR012902">
    <property type="entry name" value="N_methyl_site"/>
</dbReference>
<dbReference type="GO" id="GO:0005886">
    <property type="term" value="C:plasma membrane"/>
    <property type="evidence" value="ECO:0007669"/>
    <property type="project" value="UniProtKB-SubCell"/>
</dbReference>
<evidence type="ECO:0000256" key="5">
    <source>
        <dbReference type="ARBA" id="ARBA00022519"/>
    </source>
</evidence>
<dbReference type="NCBIfam" id="TIGR02532">
    <property type="entry name" value="IV_pilin_GFxxxE"/>
    <property type="match status" value="1"/>
</dbReference>
<dbReference type="InterPro" id="IPR045584">
    <property type="entry name" value="Pilin-like"/>
</dbReference>
<dbReference type="GO" id="GO:0015627">
    <property type="term" value="C:type II protein secretion system complex"/>
    <property type="evidence" value="ECO:0007669"/>
    <property type="project" value="InterPro"/>
</dbReference>
<name>A0A941I6R9_9BURK</name>
<evidence type="ECO:0000256" key="10">
    <source>
        <dbReference type="ARBA" id="ARBA00030775"/>
    </source>
</evidence>
<evidence type="ECO:0000256" key="6">
    <source>
        <dbReference type="ARBA" id="ARBA00022692"/>
    </source>
</evidence>
<comment type="subcellular location">
    <subcellularLocation>
        <location evidence="1">Cell inner membrane</location>
        <topology evidence="1">Single-pass membrane protein</topology>
    </subcellularLocation>
</comment>
<evidence type="ECO:0000256" key="9">
    <source>
        <dbReference type="ARBA" id="ARBA00025772"/>
    </source>
</evidence>
<dbReference type="SUPFAM" id="SSF54523">
    <property type="entry name" value="Pili subunits"/>
    <property type="match status" value="1"/>
</dbReference>
<accession>A0A941I6R9</accession>
<dbReference type="RefSeq" id="WP_212686573.1">
    <property type="nucleotide sequence ID" value="NZ_JAGSPN010000001.1"/>
</dbReference>
<dbReference type="Pfam" id="PF12019">
    <property type="entry name" value="GspH"/>
    <property type="match status" value="1"/>
</dbReference>
<sequence>MLIARHKGFTLIEMLVAIAILAISMAFAAPAFQSWIGNSQIRSAAQQITTGVQLAKSESLRRNALVKFTIDASNSWTISCVTVTPDCPAVIQLQKSGEAKTGRLVTQFSEGNIVVFNSLGQLATTLVNPGPLFIAVKSPDAKINSQIRIQISQTGNIRQCPKEPIPSTPVTTPC</sequence>
<keyword evidence="7" id="KW-1133">Transmembrane helix</keyword>
<keyword evidence="4" id="KW-0488">Methylation</keyword>
<reference evidence="12" key="1">
    <citation type="submission" date="2021-04" db="EMBL/GenBank/DDBJ databases">
        <title>novel species isolated from subtropical streams in China.</title>
        <authorList>
            <person name="Lu H."/>
        </authorList>
    </citation>
    <scope>NUCLEOTIDE SEQUENCE</scope>
    <source>
        <strain evidence="12">LFS511W</strain>
    </source>
</reference>
<comment type="caution">
    <text evidence="12">The sequence shown here is derived from an EMBL/GenBank/DDBJ whole genome shotgun (WGS) entry which is preliminary data.</text>
</comment>
<keyword evidence="5" id="KW-0997">Cell inner membrane</keyword>
<feature type="domain" description="General secretion pathway GspH" evidence="11">
    <location>
        <begin position="44"/>
        <end position="155"/>
    </location>
</feature>
<protein>
    <recommendedName>
        <fullName evidence="2">Type II secretion system protein H</fullName>
    </recommendedName>
    <alternativeName>
        <fullName evidence="10">General secretion pathway protein H</fullName>
    </alternativeName>
</protein>
<dbReference type="Gene3D" id="3.30.700.10">
    <property type="entry name" value="Glycoprotein, Type 4 Pilin"/>
    <property type="match status" value="1"/>
</dbReference>
<gene>
    <name evidence="12" type="ORF">KDM89_03250</name>
</gene>
<evidence type="ECO:0000256" key="8">
    <source>
        <dbReference type="ARBA" id="ARBA00023136"/>
    </source>
</evidence>
<keyword evidence="8" id="KW-0472">Membrane</keyword>
<dbReference type="InterPro" id="IPR022346">
    <property type="entry name" value="T2SS_GspH"/>
</dbReference>
<dbReference type="Proteomes" id="UP000680067">
    <property type="component" value="Unassembled WGS sequence"/>
</dbReference>
<organism evidence="12 13">
    <name type="scientific">Undibacterium luofuense</name>
    <dbReference type="NCBI Taxonomy" id="2828733"/>
    <lineage>
        <taxon>Bacteria</taxon>
        <taxon>Pseudomonadati</taxon>
        <taxon>Pseudomonadota</taxon>
        <taxon>Betaproteobacteria</taxon>
        <taxon>Burkholderiales</taxon>
        <taxon>Oxalobacteraceae</taxon>
        <taxon>Undibacterium</taxon>
    </lineage>
</organism>
<evidence type="ECO:0000313" key="12">
    <source>
        <dbReference type="EMBL" id="MBR7781148.1"/>
    </source>
</evidence>
<evidence type="ECO:0000256" key="4">
    <source>
        <dbReference type="ARBA" id="ARBA00022481"/>
    </source>
</evidence>
<evidence type="ECO:0000256" key="1">
    <source>
        <dbReference type="ARBA" id="ARBA00004377"/>
    </source>
</evidence>
<keyword evidence="6" id="KW-0812">Transmembrane</keyword>